<comment type="caution">
    <text evidence="10">The sequence shown here is derived from an EMBL/GenBank/DDBJ whole genome shotgun (WGS) entry which is preliminary data.</text>
</comment>
<evidence type="ECO:0000259" key="9">
    <source>
        <dbReference type="PROSITE" id="PS51166"/>
    </source>
</evidence>
<dbReference type="AlphaFoldDB" id="A0A9W6PFI5"/>
<dbReference type="Gene3D" id="2.60.40.10">
    <property type="entry name" value="Immunoglobulins"/>
    <property type="match status" value="1"/>
</dbReference>
<dbReference type="PROSITE" id="PS51318">
    <property type="entry name" value="TAT"/>
    <property type="match status" value="1"/>
</dbReference>
<dbReference type="GO" id="GO:2001070">
    <property type="term" value="F:starch binding"/>
    <property type="evidence" value="ECO:0007669"/>
    <property type="project" value="InterPro"/>
</dbReference>
<keyword evidence="5" id="KW-1015">Disulfide bond</keyword>
<dbReference type="PANTHER" id="PTHR15048:SF0">
    <property type="entry name" value="STARCH-BINDING DOMAIN-CONTAINING PROTEIN 1"/>
    <property type="match status" value="1"/>
</dbReference>
<dbReference type="GO" id="GO:0015066">
    <property type="term" value="F:alpha-amylase inhibitor activity"/>
    <property type="evidence" value="ECO:0007669"/>
    <property type="project" value="UniProtKB-KW"/>
</dbReference>
<dbReference type="SMART" id="SM00783">
    <property type="entry name" value="A_amylase_inhib"/>
    <property type="match status" value="1"/>
</dbReference>
<dbReference type="GO" id="GO:0004556">
    <property type="term" value="F:alpha-amylase activity"/>
    <property type="evidence" value="ECO:0007669"/>
    <property type="project" value="UniProtKB-EC"/>
</dbReference>
<dbReference type="InterPro" id="IPR036379">
    <property type="entry name" value="A-amylase_inhib_sf"/>
</dbReference>
<dbReference type="Pfam" id="PF01356">
    <property type="entry name" value="A_amylase_inhib"/>
    <property type="match status" value="1"/>
</dbReference>
<evidence type="ECO:0000256" key="8">
    <source>
        <dbReference type="SAM" id="SignalP"/>
    </source>
</evidence>
<dbReference type="SMART" id="SM01065">
    <property type="entry name" value="CBM_2"/>
    <property type="match status" value="1"/>
</dbReference>
<feature type="compositionally biased region" description="Polar residues" evidence="7">
    <location>
        <begin position="201"/>
        <end position="219"/>
    </location>
</feature>
<dbReference type="Gene3D" id="2.60.40.20">
    <property type="entry name" value="Alpha-amylase inhibitor"/>
    <property type="match status" value="1"/>
</dbReference>
<evidence type="ECO:0000256" key="6">
    <source>
        <dbReference type="ARBA" id="ARBA00030238"/>
    </source>
</evidence>
<dbReference type="InterPro" id="IPR002044">
    <property type="entry name" value="CBM20"/>
</dbReference>
<dbReference type="GO" id="GO:0016020">
    <property type="term" value="C:membrane"/>
    <property type="evidence" value="ECO:0007669"/>
    <property type="project" value="TreeGrafter"/>
</dbReference>
<dbReference type="PANTHER" id="PTHR15048">
    <property type="entry name" value="STARCH-BINDING DOMAIN-CONTAINING PROTEIN 1"/>
    <property type="match status" value="1"/>
</dbReference>
<name>A0A9W6PFI5_9ACTN</name>
<organism evidence="10 11">
    <name type="scientific">Kitasatospora phosalacinea</name>
    <dbReference type="NCBI Taxonomy" id="2065"/>
    <lineage>
        <taxon>Bacteria</taxon>
        <taxon>Bacillati</taxon>
        <taxon>Actinomycetota</taxon>
        <taxon>Actinomycetes</taxon>
        <taxon>Kitasatosporales</taxon>
        <taxon>Streptomycetaceae</taxon>
        <taxon>Kitasatospora</taxon>
    </lineage>
</organism>
<proteinExistence type="inferred from homology"/>
<dbReference type="Proteomes" id="UP001165143">
    <property type="component" value="Unassembled WGS sequence"/>
</dbReference>
<keyword evidence="8" id="KW-0732">Signal</keyword>
<dbReference type="PROSITE" id="PS51166">
    <property type="entry name" value="CBM20"/>
    <property type="match status" value="1"/>
</dbReference>
<evidence type="ECO:0000256" key="3">
    <source>
        <dbReference type="ARBA" id="ARBA00012595"/>
    </source>
</evidence>
<dbReference type="GO" id="GO:0005975">
    <property type="term" value="P:carbohydrate metabolic process"/>
    <property type="evidence" value="ECO:0007669"/>
    <property type="project" value="UniProtKB-ARBA"/>
</dbReference>
<dbReference type="InterPro" id="IPR006311">
    <property type="entry name" value="TAT_signal"/>
</dbReference>
<dbReference type="EC" id="3.2.1.1" evidence="3"/>
<evidence type="ECO:0000256" key="1">
    <source>
        <dbReference type="ARBA" id="ARBA00000548"/>
    </source>
</evidence>
<sequence length="219" mass="22892">MRKEVAPGQASGMTNPFSRTRVSRPFVLAAAGAVGLLAPLAAAPSASATEGTAPPACVQYYSSWRYTQVANNCSTAVSISVQYTNGQSSACQTVQPGAWATFDGYGTDMNYVTGLLTCTPAPVAAVFHATATTTYGQNLYLSGDIAELGGWDPAKALPLTTDGTSYPVWTANLQLPAGTPIAYKYLIKNPDGTVIWESGDNRTATTPATGSFTADDTWR</sequence>
<keyword evidence="4" id="KW-0022">Alpha-amylase inhibitor</keyword>
<dbReference type="InterPro" id="IPR013783">
    <property type="entry name" value="Ig-like_fold"/>
</dbReference>
<dbReference type="InterPro" id="IPR000833">
    <property type="entry name" value="A-amylase_inhib"/>
</dbReference>
<reference evidence="10" key="1">
    <citation type="submission" date="2023-02" db="EMBL/GenBank/DDBJ databases">
        <title>Kitasatospora phosalacinea NBRC 14362.</title>
        <authorList>
            <person name="Ichikawa N."/>
            <person name="Sato H."/>
            <person name="Tonouchi N."/>
        </authorList>
    </citation>
    <scope>NUCLEOTIDE SEQUENCE</scope>
    <source>
        <strain evidence="10">NBRC 14362</strain>
    </source>
</reference>
<evidence type="ECO:0000256" key="4">
    <source>
        <dbReference type="ARBA" id="ARBA00022579"/>
    </source>
</evidence>
<evidence type="ECO:0000256" key="2">
    <source>
        <dbReference type="ARBA" id="ARBA00008061"/>
    </source>
</evidence>
<feature type="region of interest" description="Disordered" evidence="7">
    <location>
        <begin position="198"/>
        <end position="219"/>
    </location>
</feature>
<dbReference type="EMBL" id="BSRX01000016">
    <property type="protein sequence ID" value="GLW55059.1"/>
    <property type="molecule type" value="Genomic_DNA"/>
</dbReference>
<dbReference type="SUPFAM" id="SSF49452">
    <property type="entry name" value="Starch-binding domain-like"/>
    <property type="match status" value="1"/>
</dbReference>
<accession>A0A9W6PFI5</accession>
<dbReference type="InterPro" id="IPR013784">
    <property type="entry name" value="Carb-bd-like_fold"/>
</dbReference>
<evidence type="ECO:0000256" key="5">
    <source>
        <dbReference type="ARBA" id="ARBA00023157"/>
    </source>
</evidence>
<dbReference type="SUPFAM" id="SSF49498">
    <property type="entry name" value="alpha-Amylase inhibitor tendamistat"/>
    <property type="match status" value="1"/>
</dbReference>
<feature type="domain" description="CBM20" evidence="9">
    <location>
        <begin position="117"/>
        <end position="219"/>
    </location>
</feature>
<evidence type="ECO:0000256" key="7">
    <source>
        <dbReference type="SAM" id="MobiDB-lite"/>
    </source>
</evidence>
<feature type="chain" id="PRO_5040882460" description="alpha-amylase" evidence="8">
    <location>
        <begin position="49"/>
        <end position="219"/>
    </location>
</feature>
<comment type="similarity">
    <text evidence="2">Belongs to the glycosyl hydrolase 13 family.</text>
</comment>
<evidence type="ECO:0000313" key="10">
    <source>
        <dbReference type="EMBL" id="GLW55059.1"/>
    </source>
</evidence>
<feature type="signal peptide" evidence="8">
    <location>
        <begin position="1"/>
        <end position="48"/>
    </location>
</feature>
<evidence type="ECO:0000313" key="11">
    <source>
        <dbReference type="Proteomes" id="UP001165143"/>
    </source>
</evidence>
<dbReference type="FunFam" id="2.60.40.10:FF:000552">
    <property type="entry name" value="Related to glucoamylase"/>
    <property type="match status" value="1"/>
</dbReference>
<comment type="catalytic activity">
    <reaction evidence="1">
        <text>Endohydrolysis of (1-&gt;4)-alpha-D-glucosidic linkages in polysaccharides containing three or more (1-&gt;4)-alpha-linked D-glucose units.</text>
        <dbReference type="EC" id="3.2.1.1"/>
    </reaction>
</comment>
<gene>
    <name evidence="10" type="ORF">Kpho01_30700</name>
</gene>
<protein>
    <recommendedName>
        <fullName evidence="3">alpha-amylase</fullName>
        <ecNumber evidence="3">3.2.1.1</ecNumber>
    </recommendedName>
    <alternativeName>
        <fullName evidence="6">1,4-alpha-D-glucan glucanohydrolase</fullName>
    </alternativeName>
</protein>
<dbReference type="Pfam" id="PF00686">
    <property type="entry name" value="CBM_20"/>
    <property type="match status" value="1"/>
</dbReference>